<organism evidence="1 2">
    <name type="scientific">Microvirga aerophila</name>
    <dbReference type="NCBI Taxonomy" id="670291"/>
    <lineage>
        <taxon>Bacteria</taxon>
        <taxon>Pseudomonadati</taxon>
        <taxon>Pseudomonadota</taxon>
        <taxon>Alphaproteobacteria</taxon>
        <taxon>Hyphomicrobiales</taxon>
        <taxon>Methylobacteriaceae</taxon>
        <taxon>Microvirga</taxon>
    </lineage>
</organism>
<evidence type="ECO:0000313" key="1">
    <source>
        <dbReference type="EMBL" id="GEO17659.1"/>
    </source>
</evidence>
<dbReference type="RefSeq" id="WP_147022509.1">
    <property type="nucleotide sequence ID" value="NZ_BJYU01000117.1"/>
</dbReference>
<dbReference type="AlphaFoldDB" id="A0A512C0C0"/>
<gene>
    <name evidence="1" type="ORF">MAE02_53550</name>
</gene>
<comment type="caution">
    <text evidence="1">The sequence shown here is derived from an EMBL/GenBank/DDBJ whole genome shotgun (WGS) entry which is preliminary data.</text>
</comment>
<reference evidence="1 2" key="1">
    <citation type="submission" date="2019-07" db="EMBL/GenBank/DDBJ databases">
        <title>Whole genome shotgun sequence of Microvirga aerophila NBRC 106136.</title>
        <authorList>
            <person name="Hosoyama A."/>
            <person name="Uohara A."/>
            <person name="Ohji S."/>
            <person name="Ichikawa N."/>
        </authorList>
    </citation>
    <scope>NUCLEOTIDE SEQUENCE [LARGE SCALE GENOMIC DNA]</scope>
    <source>
        <strain evidence="1 2">NBRC 106136</strain>
    </source>
</reference>
<accession>A0A512C0C0</accession>
<dbReference type="Proteomes" id="UP000321085">
    <property type="component" value="Unassembled WGS sequence"/>
</dbReference>
<keyword evidence="2" id="KW-1185">Reference proteome</keyword>
<dbReference type="EMBL" id="BJYU01000117">
    <property type="protein sequence ID" value="GEO17659.1"/>
    <property type="molecule type" value="Genomic_DNA"/>
</dbReference>
<name>A0A512C0C0_9HYPH</name>
<evidence type="ECO:0000313" key="2">
    <source>
        <dbReference type="Proteomes" id="UP000321085"/>
    </source>
</evidence>
<proteinExistence type="predicted"/>
<sequence>MSLLGHGAVTIWNGIREEGRSEFFGWHNREHILERVEVPGFNRGRRYVAIPDPEIATAPEFFTLYEVDDVRVLAERPYLERLAAPTDWTRRAVPFFTDTARALTRVAFTSGLGQGGIMATIRFGLSEGAERLMEQLPQIAAQVLSRQYQVLGIHYCRTNLEASNVETAERRARQSGTEVPEEIVLIEGTDPAAVAKVMRTEFSDEVLGTLGASGINRGLYRHEITISGEEYSK</sequence>
<protein>
    <submittedName>
        <fullName evidence="1">Uncharacterized protein</fullName>
    </submittedName>
</protein>